<dbReference type="OMA" id="SWFDHAF"/>
<dbReference type="EMBL" id="CCBP010000119">
    <property type="protein sequence ID" value="CDO73217.1"/>
    <property type="molecule type" value="Genomic_DNA"/>
</dbReference>
<feature type="transmembrane region" description="Helical" evidence="2">
    <location>
        <begin position="80"/>
        <end position="97"/>
    </location>
</feature>
<feature type="region of interest" description="Disordered" evidence="1">
    <location>
        <begin position="165"/>
        <end position="190"/>
    </location>
</feature>
<evidence type="ECO:0000313" key="3">
    <source>
        <dbReference type="EMBL" id="CDO73217.1"/>
    </source>
</evidence>
<keyword evidence="2" id="KW-0812">Transmembrane</keyword>
<dbReference type="HOGENOM" id="CLU_093219_0_0_1"/>
<keyword evidence="2" id="KW-0472">Membrane</keyword>
<sequence>MAMSTKSWFDHAFSSRQKAEQLLRPDLESGLLTPHDYQLAVSFLPGPVRYLPYIHTVLWGGLAGLAVYRFKPKVRFPTTIVGVSAASGYGIGIIHYIRQHKKFAHELQDREAFLLALDNVNRRIGNTVPLFPQLDRDKLLARIRQRRQENGEVLDPGIEIVSDIGDDTDSSAYVDSNPEGPDLEPSHSTGRFKSTWEAIREANARNAGRQSTWDELRQRHERQRAVGRGQARQSEPAEEIEDPRAKAQAEFDAILEAERKAAGRF</sequence>
<feature type="region of interest" description="Disordered" evidence="1">
    <location>
        <begin position="204"/>
        <end position="246"/>
    </location>
</feature>
<dbReference type="Proteomes" id="UP000029665">
    <property type="component" value="Unassembled WGS sequence"/>
</dbReference>
<evidence type="ECO:0000256" key="1">
    <source>
        <dbReference type="SAM" id="MobiDB-lite"/>
    </source>
</evidence>
<keyword evidence="4" id="KW-1185">Reference proteome</keyword>
<evidence type="ECO:0000313" key="4">
    <source>
        <dbReference type="Proteomes" id="UP000029665"/>
    </source>
</evidence>
<comment type="caution">
    <text evidence="3">The sequence shown here is derived from an EMBL/GenBank/DDBJ whole genome shotgun (WGS) entry which is preliminary data.</text>
</comment>
<name>A0A060SFD1_PYCCI</name>
<keyword evidence="2" id="KW-1133">Transmembrane helix</keyword>
<reference evidence="3" key="1">
    <citation type="submission" date="2014-01" db="EMBL/GenBank/DDBJ databases">
        <title>The genome of the white-rot fungus Pycnoporus cinnabarinus: a basidiomycete model with a versatile arsenal for lignocellulosic biomass breakdown.</title>
        <authorList>
            <person name="Levasseur A."/>
            <person name="Lomascolo A."/>
            <person name="Ruiz-Duenas F.J."/>
            <person name="Uzan E."/>
            <person name="Piumi F."/>
            <person name="Kues U."/>
            <person name="Ram A.F.J."/>
            <person name="Murat C."/>
            <person name="Haon M."/>
            <person name="Benoit I."/>
            <person name="Arfi Y."/>
            <person name="Chevret D."/>
            <person name="Drula E."/>
            <person name="Kwon M.J."/>
            <person name="Gouret P."/>
            <person name="Lesage-Meessen L."/>
            <person name="Lombard V."/>
            <person name="Mariette J."/>
            <person name="Noirot C."/>
            <person name="Park J."/>
            <person name="Patyshakuliyeva A."/>
            <person name="Wieneger R.A.B."/>
            <person name="Wosten H.A.B."/>
            <person name="Martin F."/>
            <person name="Coutinho P.M."/>
            <person name="de Vries R."/>
            <person name="Martinez A.T."/>
            <person name="Klopp C."/>
            <person name="Pontarotti P."/>
            <person name="Henrissat B."/>
            <person name="Record E."/>
        </authorList>
    </citation>
    <scope>NUCLEOTIDE SEQUENCE [LARGE SCALE GENOMIC DNA]</scope>
    <source>
        <strain evidence="3">BRFM137</strain>
    </source>
</reference>
<organism evidence="3 4">
    <name type="scientific">Pycnoporus cinnabarinus</name>
    <name type="common">Cinnabar-red polypore</name>
    <name type="synonym">Trametes cinnabarina</name>
    <dbReference type="NCBI Taxonomy" id="5643"/>
    <lineage>
        <taxon>Eukaryota</taxon>
        <taxon>Fungi</taxon>
        <taxon>Dikarya</taxon>
        <taxon>Basidiomycota</taxon>
        <taxon>Agaricomycotina</taxon>
        <taxon>Agaricomycetes</taxon>
        <taxon>Polyporales</taxon>
        <taxon>Polyporaceae</taxon>
        <taxon>Trametes</taxon>
    </lineage>
</organism>
<dbReference type="AlphaFoldDB" id="A0A060SFD1"/>
<protein>
    <submittedName>
        <fullName evidence="3">Uncharacterized protein</fullName>
    </submittedName>
</protein>
<gene>
    <name evidence="3" type="ORF">BN946_scf185007.g272</name>
</gene>
<dbReference type="OrthoDB" id="3201807at2759"/>
<accession>A0A060SFD1</accession>
<feature type="transmembrane region" description="Helical" evidence="2">
    <location>
        <begin position="50"/>
        <end position="68"/>
    </location>
</feature>
<proteinExistence type="predicted"/>
<evidence type="ECO:0000256" key="2">
    <source>
        <dbReference type="SAM" id="Phobius"/>
    </source>
</evidence>